<protein>
    <recommendedName>
        <fullName evidence="3">methylated-DNA--[protein]-cysteine S-methyltransferase</fullName>
        <ecNumber evidence="3">2.1.1.63</ecNumber>
    </recommendedName>
</protein>
<reference evidence="10" key="1">
    <citation type="submission" date="2020-05" db="EMBL/GenBank/DDBJ databases">
        <authorList>
            <person name="Chiriac C."/>
            <person name="Salcher M."/>
            <person name="Ghai R."/>
            <person name="Kavagutti S V."/>
        </authorList>
    </citation>
    <scope>NUCLEOTIDE SEQUENCE</scope>
</reference>
<keyword evidence="4" id="KW-0489">Methyltransferase</keyword>
<dbReference type="GO" id="GO:0006281">
    <property type="term" value="P:DNA repair"/>
    <property type="evidence" value="ECO:0007669"/>
    <property type="project" value="UniProtKB-KW"/>
</dbReference>
<dbReference type="EMBL" id="CAFAAQ010000348">
    <property type="protein sequence ID" value="CAB4829317.1"/>
    <property type="molecule type" value="Genomic_DNA"/>
</dbReference>
<dbReference type="AlphaFoldDB" id="A0A6J7A939"/>
<dbReference type="FunFam" id="1.10.10.10:FF:000214">
    <property type="entry name" value="Methylated-DNA--protein-cysteine methyltransferase"/>
    <property type="match status" value="1"/>
</dbReference>
<dbReference type="EC" id="2.1.1.63" evidence="3"/>
<evidence type="ECO:0000256" key="2">
    <source>
        <dbReference type="ARBA" id="ARBA00008711"/>
    </source>
</evidence>
<dbReference type="InterPro" id="IPR036217">
    <property type="entry name" value="MethylDNA_cys_MeTrfase_DNAb"/>
</dbReference>
<organism evidence="10">
    <name type="scientific">freshwater metagenome</name>
    <dbReference type="NCBI Taxonomy" id="449393"/>
    <lineage>
        <taxon>unclassified sequences</taxon>
        <taxon>metagenomes</taxon>
        <taxon>ecological metagenomes</taxon>
    </lineage>
</organism>
<dbReference type="NCBIfam" id="TIGR00589">
    <property type="entry name" value="ogt"/>
    <property type="match status" value="1"/>
</dbReference>
<accession>A0A6J7A939</accession>
<keyword evidence="5" id="KW-0808">Transferase</keyword>
<dbReference type="InterPro" id="IPR014048">
    <property type="entry name" value="MethylDNA_cys_MeTrfase_DNA-bd"/>
</dbReference>
<name>A0A6J7A939_9ZZZZ</name>
<dbReference type="PROSITE" id="PS00374">
    <property type="entry name" value="MGMT"/>
    <property type="match status" value="1"/>
</dbReference>
<dbReference type="GO" id="GO:0032259">
    <property type="term" value="P:methylation"/>
    <property type="evidence" value="ECO:0007669"/>
    <property type="project" value="UniProtKB-KW"/>
</dbReference>
<evidence type="ECO:0000313" key="10">
    <source>
        <dbReference type="EMBL" id="CAB4829317.1"/>
    </source>
</evidence>
<comment type="catalytic activity">
    <reaction evidence="8">
        <text>a 6-O-methyl-2'-deoxyguanosine in DNA + L-cysteinyl-[protein] = S-methyl-L-cysteinyl-[protein] + a 2'-deoxyguanosine in DNA</text>
        <dbReference type="Rhea" id="RHEA:24000"/>
        <dbReference type="Rhea" id="RHEA-COMP:10131"/>
        <dbReference type="Rhea" id="RHEA-COMP:10132"/>
        <dbReference type="Rhea" id="RHEA-COMP:11367"/>
        <dbReference type="Rhea" id="RHEA-COMP:11368"/>
        <dbReference type="ChEBI" id="CHEBI:29950"/>
        <dbReference type="ChEBI" id="CHEBI:82612"/>
        <dbReference type="ChEBI" id="CHEBI:85445"/>
        <dbReference type="ChEBI" id="CHEBI:85448"/>
        <dbReference type="EC" id="2.1.1.63"/>
    </reaction>
</comment>
<dbReference type="GO" id="GO:0003908">
    <property type="term" value="F:methylated-DNA-[protein]-cysteine S-methyltransferase activity"/>
    <property type="evidence" value="ECO:0007669"/>
    <property type="project" value="UniProtKB-EC"/>
</dbReference>
<keyword evidence="7" id="KW-0234">DNA repair</keyword>
<proteinExistence type="inferred from homology"/>
<dbReference type="PANTHER" id="PTHR10815">
    <property type="entry name" value="METHYLATED-DNA--PROTEIN-CYSTEINE METHYLTRANSFERASE"/>
    <property type="match status" value="1"/>
</dbReference>
<dbReference type="SUPFAM" id="SSF53155">
    <property type="entry name" value="Methylated DNA-protein cysteine methyltransferase domain"/>
    <property type="match status" value="1"/>
</dbReference>
<dbReference type="Gene3D" id="3.30.160.70">
    <property type="entry name" value="Methylated DNA-protein cysteine methyltransferase domain"/>
    <property type="match status" value="1"/>
</dbReference>
<evidence type="ECO:0000259" key="9">
    <source>
        <dbReference type="Pfam" id="PF01035"/>
    </source>
</evidence>
<comment type="similarity">
    <text evidence="2">Belongs to the MGMT family.</text>
</comment>
<evidence type="ECO:0000256" key="7">
    <source>
        <dbReference type="ARBA" id="ARBA00023204"/>
    </source>
</evidence>
<evidence type="ECO:0000256" key="5">
    <source>
        <dbReference type="ARBA" id="ARBA00022679"/>
    </source>
</evidence>
<dbReference type="Gene3D" id="1.10.10.10">
    <property type="entry name" value="Winged helix-like DNA-binding domain superfamily/Winged helix DNA-binding domain"/>
    <property type="match status" value="1"/>
</dbReference>
<keyword evidence="6" id="KW-0227">DNA damage</keyword>
<evidence type="ECO:0000256" key="3">
    <source>
        <dbReference type="ARBA" id="ARBA00011918"/>
    </source>
</evidence>
<evidence type="ECO:0000256" key="1">
    <source>
        <dbReference type="ARBA" id="ARBA00001286"/>
    </source>
</evidence>
<dbReference type="InterPro" id="IPR036388">
    <property type="entry name" value="WH-like_DNA-bd_sf"/>
</dbReference>
<dbReference type="InterPro" id="IPR001497">
    <property type="entry name" value="MethylDNA_cys_MeTrfase_AS"/>
</dbReference>
<evidence type="ECO:0000256" key="4">
    <source>
        <dbReference type="ARBA" id="ARBA00022603"/>
    </source>
</evidence>
<sequence length="180" mass="18931">MPDRFRGDEVTYQVSDCLLGKVLVARTVTGVCSVLLGDSEQELVEELRSRTAGAELQVSQTGSGPTGSGQTATAAAAVVALMRNPTEAQRVQLDLRGTAFQQKVWQQLRAIPCGSTLSYSQVAAAIGHPTAARAIAGACSANPIAVVIPCHRVIAADGGLGGYRWGIERKLRLLQSEQSV</sequence>
<dbReference type="SUPFAM" id="SSF46767">
    <property type="entry name" value="Methylated DNA-protein cysteine methyltransferase, C-terminal domain"/>
    <property type="match status" value="1"/>
</dbReference>
<evidence type="ECO:0000256" key="8">
    <source>
        <dbReference type="ARBA" id="ARBA00049348"/>
    </source>
</evidence>
<comment type="catalytic activity">
    <reaction evidence="1">
        <text>a 4-O-methyl-thymidine in DNA + L-cysteinyl-[protein] = a thymidine in DNA + S-methyl-L-cysteinyl-[protein]</text>
        <dbReference type="Rhea" id="RHEA:53428"/>
        <dbReference type="Rhea" id="RHEA-COMP:10131"/>
        <dbReference type="Rhea" id="RHEA-COMP:10132"/>
        <dbReference type="Rhea" id="RHEA-COMP:13555"/>
        <dbReference type="Rhea" id="RHEA-COMP:13556"/>
        <dbReference type="ChEBI" id="CHEBI:29950"/>
        <dbReference type="ChEBI" id="CHEBI:82612"/>
        <dbReference type="ChEBI" id="CHEBI:137386"/>
        <dbReference type="ChEBI" id="CHEBI:137387"/>
        <dbReference type="EC" id="2.1.1.63"/>
    </reaction>
</comment>
<feature type="domain" description="Methylated-DNA-[protein]-cysteine S-methyltransferase DNA binding" evidence="9">
    <location>
        <begin position="99"/>
        <end position="178"/>
    </location>
</feature>
<gene>
    <name evidence="10" type="ORF">UFOPK3046_02259</name>
</gene>
<dbReference type="CDD" id="cd06445">
    <property type="entry name" value="ATase"/>
    <property type="match status" value="1"/>
</dbReference>
<dbReference type="Pfam" id="PF01035">
    <property type="entry name" value="DNA_binding_1"/>
    <property type="match status" value="1"/>
</dbReference>
<evidence type="ECO:0000256" key="6">
    <source>
        <dbReference type="ARBA" id="ARBA00022763"/>
    </source>
</evidence>
<dbReference type="PANTHER" id="PTHR10815:SF14">
    <property type="entry name" value="BIFUNCTIONAL TRANSCRIPTIONAL ACTIVATOR_DNA REPAIR ENZYME ADA"/>
    <property type="match status" value="1"/>
</dbReference>
<dbReference type="InterPro" id="IPR036631">
    <property type="entry name" value="MGMT_N_sf"/>
</dbReference>